<feature type="signal peptide" evidence="1">
    <location>
        <begin position="1"/>
        <end position="33"/>
    </location>
</feature>
<organism evidence="2 3">
    <name type="scientific">Homarus americanus</name>
    <name type="common">American lobster</name>
    <dbReference type="NCBI Taxonomy" id="6706"/>
    <lineage>
        <taxon>Eukaryota</taxon>
        <taxon>Metazoa</taxon>
        <taxon>Ecdysozoa</taxon>
        <taxon>Arthropoda</taxon>
        <taxon>Crustacea</taxon>
        <taxon>Multicrustacea</taxon>
        <taxon>Malacostraca</taxon>
        <taxon>Eumalacostraca</taxon>
        <taxon>Eucarida</taxon>
        <taxon>Decapoda</taxon>
        <taxon>Pleocyemata</taxon>
        <taxon>Astacidea</taxon>
        <taxon>Nephropoidea</taxon>
        <taxon>Nephropidae</taxon>
        <taxon>Homarus</taxon>
    </lineage>
</organism>
<reference evidence="2" key="1">
    <citation type="journal article" date="2021" name="Sci. Adv.">
        <title>The American lobster genome reveals insights on longevity, neural, and immune adaptations.</title>
        <authorList>
            <person name="Polinski J.M."/>
            <person name="Zimin A.V."/>
            <person name="Clark K.F."/>
            <person name="Kohn A.B."/>
            <person name="Sadowski N."/>
            <person name="Timp W."/>
            <person name="Ptitsyn A."/>
            <person name="Khanna P."/>
            <person name="Romanova D.Y."/>
            <person name="Williams P."/>
            <person name="Greenwood S.J."/>
            <person name="Moroz L.L."/>
            <person name="Walt D.R."/>
            <person name="Bodnar A.G."/>
        </authorList>
    </citation>
    <scope>NUCLEOTIDE SEQUENCE</scope>
    <source>
        <strain evidence="2">GMGI-L3</strain>
    </source>
</reference>
<keyword evidence="3" id="KW-1185">Reference proteome</keyword>
<proteinExistence type="predicted"/>
<name>A0A8J5JQJ8_HOMAM</name>
<dbReference type="AlphaFoldDB" id="A0A8J5JQJ8"/>
<evidence type="ECO:0008006" key="4">
    <source>
        <dbReference type="Google" id="ProtNLM"/>
    </source>
</evidence>
<sequence length="307" mass="33566">MGRLAATISTGGPRPATLLVWLLLMVVLAGSSSGTTDVGYERRDYYRCGHIFKTASVPSLTACAAFCTQESECTGFNIGINRGRQRECQISSDDIECAYDSTYHYYRIPPPLTTTTADPTTTTTLPTYIIELKYFPISSKSCSPGRIITTIVTKPGYPNMTDIIAFVCSKFKSGISCSIDDFVESVTTGDINQPGAVTCPTQSMLMGLEGINNNGGESFIKPDVLQGNCHALSVCYVDESRCLTVYASHELVTWTDGKDKDKVDTTVWDNYLTCPDNYLANQIQRKQTASGWQIFSMNCCLIVSTPP</sequence>
<dbReference type="Proteomes" id="UP000747542">
    <property type="component" value="Unassembled WGS sequence"/>
</dbReference>
<protein>
    <recommendedName>
        <fullName evidence="4">Apple domain-containing protein</fullName>
    </recommendedName>
</protein>
<evidence type="ECO:0000256" key="1">
    <source>
        <dbReference type="SAM" id="SignalP"/>
    </source>
</evidence>
<evidence type="ECO:0000313" key="3">
    <source>
        <dbReference type="Proteomes" id="UP000747542"/>
    </source>
</evidence>
<accession>A0A8J5JQJ8</accession>
<keyword evidence="1" id="KW-0732">Signal</keyword>
<dbReference type="EMBL" id="JAHLQT010037514">
    <property type="protein sequence ID" value="KAG7157389.1"/>
    <property type="molecule type" value="Genomic_DNA"/>
</dbReference>
<gene>
    <name evidence="2" type="ORF">Hamer_G005812</name>
</gene>
<feature type="chain" id="PRO_5035212140" description="Apple domain-containing protein" evidence="1">
    <location>
        <begin position="34"/>
        <end position="307"/>
    </location>
</feature>
<evidence type="ECO:0000313" key="2">
    <source>
        <dbReference type="EMBL" id="KAG7157389.1"/>
    </source>
</evidence>
<comment type="caution">
    <text evidence="2">The sequence shown here is derived from an EMBL/GenBank/DDBJ whole genome shotgun (WGS) entry which is preliminary data.</text>
</comment>